<feature type="transmembrane region" description="Helical" evidence="5">
    <location>
        <begin position="515"/>
        <end position="538"/>
    </location>
</feature>
<sequence>MLEVVCEWLYGFLMIFFGWLVLSPVTVYRFDEDATATWRPSVSPYLFGYGATLSERNDGVHMFIPEPESNRVRDVLLSKNNDGIFTEASSQTLTGDSSITLFGQSMQATSNLLFIAGLCNTSVFAWNEATSSWHATPTTINYPLSTDQSAIAICANEAGRMAMGMAAPYATAVDGVVATSSCRPLGSTVECDPVITLSQPELVSPFGFSAYLGWASTILPSGDLFVSALYNGSSFQGSVVNFTAPDSVLGDLVNKTIVYRQSQLFEPANAQNDDRGVRSTAFTLTGSDVTHARDGDCLLWSSAGISRVYIACASTYSVTWIDAVDPDGPDASMYFGRYIYVSNDIVGVAADSTITGRDLTRLNSKLWLYRIVLNDDALDVSGDRKRAYVLEQIPTNLPKYTRYLNDTTARGSFTHSILKQNDSILIATRHKEIPDRSTGNVSSLVTLVNLTPRTEFVLRPELKMIFYRFRSLTWGAVTDSRDTQHVIQWILVVMLTGFFLATSAVGSILTMTWVIWHVILAIGNGIIAVGVALTFLAGTVHSLLQLVKYAQGRAQRTATKAELAQLNITPSNPLYRLIFSFYIPPSQIQETTLIASGGFGSVSRAVYKGQVVAVKKMHELIQSDPKAMDEFAREARSLVNLRHRHVVGFVGATLKLPNIFLVTEYCALGSLDDYMSSLKGKQRLDGRTVVQLVTQAAEGLAFIHSKNFIHRDVKAANFFVGVEDYVALGRPKQRIVVKVGDLGLAVSTKNKTISNVGTPGYSAPEVHQKTYTNKVDVFSFGVTMWACFSGREPFDDIPDAGPMQILQLVAAGKRPPLDAVPQEIGPLIRSCWEQDASDRPSMRDVVTALRGLKEVVMTANPVRAGRRPGQTV</sequence>
<evidence type="ECO:0000256" key="1">
    <source>
        <dbReference type="ARBA" id="ARBA00022679"/>
    </source>
</evidence>
<evidence type="ECO:0000313" key="8">
    <source>
        <dbReference type="Proteomes" id="UP000717585"/>
    </source>
</evidence>
<dbReference type="Proteomes" id="UP000717585">
    <property type="component" value="Unassembled WGS sequence"/>
</dbReference>
<dbReference type="CDD" id="cd13999">
    <property type="entry name" value="STKc_MAP3K-like"/>
    <property type="match status" value="1"/>
</dbReference>
<keyword evidence="3 7" id="KW-0418">Kinase</keyword>
<gene>
    <name evidence="7" type="ORF">J8273_8794</name>
</gene>
<dbReference type="Gene3D" id="3.30.200.20">
    <property type="entry name" value="Phosphorylase Kinase, domain 1"/>
    <property type="match status" value="1"/>
</dbReference>
<dbReference type="OrthoDB" id="339325at2759"/>
<dbReference type="Gene3D" id="1.10.510.10">
    <property type="entry name" value="Transferase(Phosphotransferase) domain 1"/>
    <property type="match status" value="1"/>
</dbReference>
<dbReference type="SUPFAM" id="SSF56112">
    <property type="entry name" value="Protein kinase-like (PK-like)"/>
    <property type="match status" value="1"/>
</dbReference>
<keyword evidence="5" id="KW-0472">Membrane</keyword>
<keyword evidence="8" id="KW-1185">Reference proteome</keyword>
<evidence type="ECO:0000256" key="5">
    <source>
        <dbReference type="SAM" id="Phobius"/>
    </source>
</evidence>
<evidence type="ECO:0000256" key="2">
    <source>
        <dbReference type="ARBA" id="ARBA00022741"/>
    </source>
</evidence>
<dbReference type="Pfam" id="PF07714">
    <property type="entry name" value="PK_Tyr_Ser-Thr"/>
    <property type="match status" value="1"/>
</dbReference>
<dbReference type="InterPro" id="IPR051681">
    <property type="entry name" value="Ser/Thr_Kinases-Pseudokinases"/>
</dbReference>
<dbReference type="GO" id="GO:0005524">
    <property type="term" value="F:ATP binding"/>
    <property type="evidence" value="ECO:0007669"/>
    <property type="project" value="UniProtKB-KW"/>
</dbReference>
<keyword evidence="4" id="KW-0067">ATP-binding</keyword>
<dbReference type="EMBL" id="JAHDYR010000069">
    <property type="protein sequence ID" value="KAG9389502.1"/>
    <property type="molecule type" value="Genomic_DNA"/>
</dbReference>
<feature type="transmembrane region" description="Helical" evidence="5">
    <location>
        <begin position="489"/>
        <end position="509"/>
    </location>
</feature>
<organism evidence="7 8">
    <name type="scientific">Carpediemonas membranifera</name>
    <dbReference type="NCBI Taxonomy" id="201153"/>
    <lineage>
        <taxon>Eukaryota</taxon>
        <taxon>Metamonada</taxon>
        <taxon>Carpediemonas-like organisms</taxon>
        <taxon>Carpediemonas</taxon>
    </lineage>
</organism>
<dbReference type="PROSITE" id="PS50011">
    <property type="entry name" value="PROTEIN_KINASE_DOM"/>
    <property type="match status" value="1"/>
</dbReference>
<evidence type="ECO:0000256" key="4">
    <source>
        <dbReference type="ARBA" id="ARBA00022840"/>
    </source>
</evidence>
<proteinExistence type="predicted"/>
<dbReference type="PANTHER" id="PTHR44329">
    <property type="entry name" value="SERINE/THREONINE-PROTEIN KINASE TNNI3K-RELATED"/>
    <property type="match status" value="1"/>
</dbReference>
<feature type="transmembrane region" description="Helical" evidence="5">
    <location>
        <begin position="12"/>
        <end position="30"/>
    </location>
</feature>
<dbReference type="PANTHER" id="PTHR44329:SF288">
    <property type="entry name" value="MITOGEN-ACTIVATED PROTEIN KINASE KINASE KINASE 20"/>
    <property type="match status" value="1"/>
</dbReference>
<feature type="domain" description="Protein kinase" evidence="6">
    <location>
        <begin position="588"/>
        <end position="856"/>
    </location>
</feature>
<evidence type="ECO:0000259" key="6">
    <source>
        <dbReference type="PROSITE" id="PS50011"/>
    </source>
</evidence>
<dbReference type="SMART" id="SM00220">
    <property type="entry name" value="S_TKc"/>
    <property type="match status" value="1"/>
</dbReference>
<name>A0A8J6B3W5_9EUKA</name>
<evidence type="ECO:0000256" key="3">
    <source>
        <dbReference type="ARBA" id="ARBA00022777"/>
    </source>
</evidence>
<dbReference type="InterPro" id="IPR001245">
    <property type="entry name" value="Ser-Thr/Tyr_kinase_cat_dom"/>
</dbReference>
<dbReference type="AlphaFoldDB" id="A0A8J6B3W5"/>
<dbReference type="GO" id="GO:0004674">
    <property type="term" value="F:protein serine/threonine kinase activity"/>
    <property type="evidence" value="ECO:0007669"/>
    <property type="project" value="TreeGrafter"/>
</dbReference>
<evidence type="ECO:0000313" key="7">
    <source>
        <dbReference type="EMBL" id="KAG9389502.1"/>
    </source>
</evidence>
<dbReference type="InterPro" id="IPR000719">
    <property type="entry name" value="Prot_kinase_dom"/>
</dbReference>
<keyword evidence="5" id="KW-1133">Transmembrane helix</keyword>
<reference evidence="7" key="1">
    <citation type="submission" date="2021-05" db="EMBL/GenBank/DDBJ databases">
        <title>A free-living protist that lacks canonical eukaryotic 1 DNA replication and segregation systems.</title>
        <authorList>
            <person name="Salas-Leiva D.E."/>
            <person name="Tromer E.C."/>
            <person name="Curtis B.A."/>
            <person name="Jerlstrom-Hultqvist J."/>
            <person name="Kolisko M."/>
            <person name="Yi Z."/>
            <person name="Salas-Leiva J.S."/>
            <person name="Gallot-Lavallee L."/>
            <person name="Kops G.J.P.L."/>
            <person name="Archibald J.M."/>
            <person name="Simpson A.G.B."/>
            <person name="Roger A.J."/>
        </authorList>
    </citation>
    <scope>NUCLEOTIDE SEQUENCE</scope>
    <source>
        <strain evidence="7">BICM</strain>
    </source>
</reference>
<dbReference type="InterPro" id="IPR008271">
    <property type="entry name" value="Ser/Thr_kinase_AS"/>
</dbReference>
<accession>A0A8J6B3W5</accession>
<comment type="caution">
    <text evidence="7">The sequence shown here is derived from an EMBL/GenBank/DDBJ whole genome shotgun (WGS) entry which is preliminary data.</text>
</comment>
<dbReference type="InterPro" id="IPR011009">
    <property type="entry name" value="Kinase-like_dom_sf"/>
</dbReference>
<keyword evidence="5" id="KW-0812">Transmembrane</keyword>
<keyword evidence="1" id="KW-0808">Transferase</keyword>
<dbReference type="PRINTS" id="PR00109">
    <property type="entry name" value="TYRKINASE"/>
</dbReference>
<dbReference type="PROSITE" id="PS00108">
    <property type="entry name" value="PROTEIN_KINASE_ST"/>
    <property type="match status" value="1"/>
</dbReference>
<keyword evidence="2" id="KW-0547">Nucleotide-binding</keyword>
<protein>
    <submittedName>
        <fullName evidence="7">Serine/threonine-protein kinase</fullName>
    </submittedName>
</protein>